<proteinExistence type="predicted"/>
<feature type="compositionally biased region" description="Pro residues" evidence="2">
    <location>
        <begin position="227"/>
        <end position="241"/>
    </location>
</feature>
<feature type="compositionally biased region" description="Low complexity" evidence="2">
    <location>
        <begin position="140"/>
        <end position="158"/>
    </location>
</feature>
<evidence type="ECO:0000313" key="4">
    <source>
        <dbReference type="EMBL" id="SDS60536.1"/>
    </source>
</evidence>
<keyword evidence="5" id="KW-1185">Reference proteome</keyword>
<keyword evidence="3" id="KW-0472">Membrane</keyword>
<evidence type="ECO:0000256" key="1">
    <source>
        <dbReference type="SAM" id="Coils"/>
    </source>
</evidence>
<feature type="coiled-coil region" evidence="1">
    <location>
        <begin position="24"/>
        <end position="51"/>
    </location>
</feature>
<gene>
    <name evidence="4" type="ORF">SAMN05444158_2580</name>
</gene>
<evidence type="ECO:0000313" key="5">
    <source>
        <dbReference type="Proteomes" id="UP000243904"/>
    </source>
</evidence>
<name>A0A1H1TKN2_9BRAD</name>
<organism evidence="4 5">
    <name type="scientific">Bradyrhizobium canariense</name>
    <dbReference type="NCBI Taxonomy" id="255045"/>
    <lineage>
        <taxon>Bacteria</taxon>
        <taxon>Pseudomonadati</taxon>
        <taxon>Pseudomonadota</taxon>
        <taxon>Alphaproteobacteria</taxon>
        <taxon>Hyphomicrobiales</taxon>
        <taxon>Nitrobacteraceae</taxon>
        <taxon>Bradyrhizobium</taxon>
    </lineage>
</organism>
<feature type="region of interest" description="Disordered" evidence="2">
    <location>
        <begin position="116"/>
        <end position="160"/>
    </location>
</feature>
<feature type="transmembrane region" description="Helical" evidence="3">
    <location>
        <begin position="70"/>
        <end position="89"/>
    </location>
</feature>
<keyword evidence="3" id="KW-0812">Transmembrane</keyword>
<protein>
    <submittedName>
        <fullName evidence="4">Uncharacterized protein</fullName>
    </submittedName>
</protein>
<sequence length="266" mass="28377">MDPTPKPKTTEPNDVLVALADERLAHAYGQIARADEQLARVNEQLSKLEHDAPRHPWAVPGRRTSRVRPALRGLIGLLLAACIFVAAFVSQSSYGDAARLTIGRWVPQLIPTSSLPLEKSGPPAQLSSSAVQVAGAESVPTQPTPSAQAAPQDGAPAATTVSPELAQLLQTMANDLARVEQGVEQLKVNQAQMASDNAKAVEQLKASQEQMTRLIARASEQNLRPNTPAPPPRPIAPPLRKPAPTLQSPQARAHPQAPTQSQPKQQ</sequence>
<accession>A0A1H1TKN2</accession>
<dbReference type="AlphaFoldDB" id="A0A1H1TKN2"/>
<feature type="region of interest" description="Disordered" evidence="2">
    <location>
        <begin position="218"/>
        <end position="266"/>
    </location>
</feature>
<dbReference type="Proteomes" id="UP000243904">
    <property type="component" value="Chromosome I"/>
</dbReference>
<dbReference type="EMBL" id="LT629750">
    <property type="protein sequence ID" value="SDS60536.1"/>
    <property type="molecule type" value="Genomic_DNA"/>
</dbReference>
<reference evidence="5" key="1">
    <citation type="submission" date="2016-10" db="EMBL/GenBank/DDBJ databases">
        <authorList>
            <person name="Varghese N."/>
            <person name="Submissions S."/>
        </authorList>
    </citation>
    <scope>NUCLEOTIDE SEQUENCE [LARGE SCALE GENOMIC DNA]</scope>
    <source>
        <strain evidence="5">GAS369</strain>
    </source>
</reference>
<keyword evidence="3" id="KW-1133">Transmembrane helix</keyword>
<feature type="compositionally biased region" description="Polar residues" evidence="2">
    <location>
        <begin position="257"/>
        <end position="266"/>
    </location>
</feature>
<evidence type="ECO:0000256" key="2">
    <source>
        <dbReference type="SAM" id="MobiDB-lite"/>
    </source>
</evidence>
<evidence type="ECO:0000256" key="3">
    <source>
        <dbReference type="SAM" id="Phobius"/>
    </source>
</evidence>
<keyword evidence="1" id="KW-0175">Coiled coil</keyword>